<feature type="domain" description="HTH luxR-type" evidence="3">
    <location>
        <begin position="909"/>
        <end position="974"/>
    </location>
</feature>
<dbReference type="Gene3D" id="1.10.10.10">
    <property type="entry name" value="Winged helix-like DNA-binding domain superfamily/Winged helix DNA-binding domain"/>
    <property type="match status" value="1"/>
</dbReference>
<dbReference type="Gene3D" id="3.40.50.300">
    <property type="entry name" value="P-loop containing nucleotide triphosphate hydrolases"/>
    <property type="match status" value="1"/>
</dbReference>
<dbReference type="SUPFAM" id="SSF52540">
    <property type="entry name" value="P-loop containing nucleoside triphosphate hydrolases"/>
    <property type="match status" value="1"/>
</dbReference>
<dbReference type="GO" id="GO:0004016">
    <property type="term" value="F:adenylate cyclase activity"/>
    <property type="evidence" value="ECO:0007669"/>
    <property type="project" value="TreeGrafter"/>
</dbReference>
<dbReference type="InterPro" id="IPR036388">
    <property type="entry name" value="WH-like_DNA-bd_sf"/>
</dbReference>
<dbReference type="PANTHER" id="PTHR16305:SF35">
    <property type="entry name" value="TRANSCRIPTIONAL ACTIVATOR DOMAIN"/>
    <property type="match status" value="1"/>
</dbReference>
<dbReference type="AlphaFoldDB" id="A0A238UM36"/>
<dbReference type="EMBL" id="FZNP01000001">
    <property type="protein sequence ID" value="SNR23021.1"/>
    <property type="molecule type" value="Genomic_DNA"/>
</dbReference>
<dbReference type="Pfam" id="PF00196">
    <property type="entry name" value="GerE"/>
    <property type="match status" value="1"/>
</dbReference>
<dbReference type="SUPFAM" id="SSF48452">
    <property type="entry name" value="TPR-like"/>
    <property type="match status" value="1"/>
</dbReference>
<evidence type="ECO:0000313" key="4">
    <source>
        <dbReference type="EMBL" id="SNR23021.1"/>
    </source>
</evidence>
<dbReference type="OrthoDB" id="5476461at2"/>
<keyword evidence="2" id="KW-0067">ATP-binding</keyword>
<evidence type="ECO:0000256" key="1">
    <source>
        <dbReference type="ARBA" id="ARBA00022741"/>
    </source>
</evidence>
<proteinExistence type="predicted"/>
<dbReference type="InterPro" id="IPR016032">
    <property type="entry name" value="Sig_transdc_resp-reg_C-effctor"/>
</dbReference>
<dbReference type="GO" id="GO:0003677">
    <property type="term" value="F:DNA binding"/>
    <property type="evidence" value="ECO:0007669"/>
    <property type="project" value="InterPro"/>
</dbReference>
<gene>
    <name evidence="4" type="ORF">SAMN06265355_10186</name>
</gene>
<dbReference type="SMART" id="SM00421">
    <property type="entry name" value="HTH_LUXR"/>
    <property type="match status" value="1"/>
</dbReference>
<dbReference type="Pfam" id="PF13191">
    <property type="entry name" value="AAA_16"/>
    <property type="match status" value="1"/>
</dbReference>
<dbReference type="Gene3D" id="1.25.40.10">
    <property type="entry name" value="Tetratricopeptide repeat domain"/>
    <property type="match status" value="2"/>
</dbReference>
<dbReference type="PRINTS" id="PR00038">
    <property type="entry name" value="HTHLUXR"/>
</dbReference>
<dbReference type="PANTHER" id="PTHR16305">
    <property type="entry name" value="TESTICULAR SOLUBLE ADENYLYL CYCLASE"/>
    <property type="match status" value="1"/>
</dbReference>
<organism evidence="4 5">
    <name type="scientific">Actinomadura mexicana</name>
    <dbReference type="NCBI Taxonomy" id="134959"/>
    <lineage>
        <taxon>Bacteria</taxon>
        <taxon>Bacillati</taxon>
        <taxon>Actinomycetota</taxon>
        <taxon>Actinomycetes</taxon>
        <taxon>Streptosporangiales</taxon>
        <taxon>Thermomonosporaceae</taxon>
        <taxon>Actinomadura</taxon>
    </lineage>
</organism>
<dbReference type="CDD" id="cd06170">
    <property type="entry name" value="LuxR_C_like"/>
    <property type="match status" value="1"/>
</dbReference>
<dbReference type="SUPFAM" id="SSF46894">
    <property type="entry name" value="C-terminal effector domain of the bipartite response regulators"/>
    <property type="match status" value="1"/>
</dbReference>
<protein>
    <submittedName>
        <fullName evidence="4">Regulatory protein, luxR family</fullName>
    </submittedName>
</protein>
<dbReference type="GO" id="GO:0005737">
    <property type="term" value="C:cytoplasm"/>
    <property type="evidence" value="ECO:0007669"/>
    <property type="project" value="TreeGrafter"/>
</dbReference>
<dbReference type="RefSeq" id="WP_089309537.1">
    <property type="nucleotide sequence ID" value="NZ_FZNP01000001.1"/>
</dbReference>
<reference evidence="5" key="1">
    <citation type="submission" date="2017-06" db="EMBL/GenBank/DDBJ databases">
        <authorList>
            <person name="Varghese N."/>
            <person name="Submissions S."/>
        </authorList>
    </citation>
    <scope>NUCLEOTIDE SEQUENCE [LARGE SCALE GENOMIC DNA]</scope>
    <source>
        <strain evidence="5">DSM 44485</strain>
    </source>
</reference>
<evidence type="ECO:0000256" key="2">
    <source>
        <dbReference type="ARBA" id="ARBA00022840"/>
    </source>
</evidence>
<evidence type="ECO:0000313" key="5">
    <source>
        <dbReference type="Proteomes" id="UP000198420"/>
    </source>
</evidence>
<dbReference type="Proteomes" id="UP000198420">
    <property type="component" value="Unassembled WGS sequence"/>
</dbReference>
<evidence type="ECO:0000259" key="3">
    <source>
        <dbReference type="PROSITE" id="PS50043"/>
    </source>
</evidence>
<dbReference type="InterPro" id="IPR011990">
    <property type="entry name" value="TPR-like_helical_dom_sf"/>
</dbReference>
<name>A0A238UM36_9ACTN</name>
<sequence>MKASTTDQGCPPPFVGRREAVEVLEEAHAEARRGLPRAVFVTGESGIGKSALIRRFQQSAANATFLIGGCLNLGDAPSYAPFVGLLRSLVRQVGLDALRSGLSTAVVNALAWLLPDFAEPPPPYEGTRARMFDAFLTLLEKLAREKPVVLVIEDVHWADQSTWDLLSYVVGHAHESSLLTIITYRDLPHGHALRGPLAELRQRDHVLQIELEGLPRAAVALQAAALLGRPPEETLLDDIMNRSSGNPLFVEALLQCSPGELPGGQIRDLLIAPVERLPASTQRVLRVAAVGGAEVGHTVLGAVSGLSEEDLEEALRPAVHQRILATDHDGYRFRHTLIVEAVYDGLLLPGERKRLHRRFAEAIDRDPSLAPPVLCHAPGEVARHWAAAGEPVPALAATWQAARDGRDLLAHPERLRMLQRVLELWRLVDDPSKIIGVGRGDVLRDIVEAADDSGYIDLGMSLAADALDAARAEGDPRLAAQILERRARIRSRLGIAGVTSELREALRLLPESSPSPLRTRLLSHLAQRLWVEGEAGEARRLAEDALKLAGEIPDPYSEANAVITLAGLVAEDDIETSRADFAAARDLADRITAPTLVITSYMNETSVLEDLGHHAEAAATARVGVRRAAEVGLARTLGVRVAACLSEALFSSGMWDEALEVLSHAIDLEPPRAYRATILAVQGQILATRGDTESAAHLLDEIRGLFGGKFDTAANQFRQATFEATVLLQQGDAGAALNTVLDALEAYPAHLAPGRAWPMLAVGARALVDAGARARLLPARLHPQPHDGALKTLQGTAADTSIRSDADRAWCASVTASLAPTSERWRAREAELMAWERALQPYPLAWALLHSSEGLLARGSRAAAAERLRRAAGIAENLGSQRLRGAVDSLASRAQLSLAEPAGDEESETVGSKLGLTAREGEVLRLVTLGRTNRQIANELFISAKTASVHVSRILTKMDAANRGEAAAMAHRLRIFEESA</sequence>
<dbReference type="InterPro" id="IPR041664">
    <property type="entry name" value="AAA_16"/>
</dbReference>
<dbReference type="GO" id="GO:0006355">
    <property type="term" value="P:regulation of DNA-templated transcription"/>
    <property type="evidence" value="ECO:0007669"/>
    <property type="project" value="InterPro"/>
</dbReference>
<dbReference type="InterPro" id="IPR000792">
    <property type="entry name" value="Tscrpt_reg_LuxR_C"/>
</dbReference>
<keyword evidence="1" id="KW-0547">Nucleotide-binding</keyword>
<dbReference type="PROSITE" id="PS50043">
    <property type="entry name" value="HTH_LUXR_2"/>
    <property type="match status" value="1"/>
</dbReference>
<dbReference type="GO" id="GO:0005524">
    <property type="term" value="F:ATP binding"/>
    <property type="evidence" value="ECO:0007669"/>
    <property type="project" value="UniProtKB-KW"/>
</dbReference>
<accession>A0A238UM36</accession>
<dbReference type="InterPro" id="IPR027417">
    <property type="entry name" value="P-loop_NTPase"/>
</dbReference>
<keyword evidence="5" id="KW-1185">Reference proteome</keyword>